<dbReference type="RefSeq" id="WP_176226087.1">
    <property type="nucleotide sequence ID" value="NZ_BLRV01000009.1"/>
</dbReference>
<feature type="domain" description="Metalloprotease TldD/E N-terminal" evidence="2">
    <location>
        <begin position="23"/>
        <end position="86"/>
    </location>
</feature>
<dbReference type="InterPro" id="IPR036059">
    <property type="entry name" value="TldD/PmbA_sf"/>
</dbReference>
<dbReference type="InterPro" id="IPR002510">
    <property type="entry name" value="Metalloprtase-TldD/E_N"/>
</dbReference>
<dbReference type="GO" id="GO:0008237">
    <property type="term" value="F:metallopeptidase activity"/>
    <property type="evidence" value="ECO:0007669"/>
    <property type="project" value="InterPro"/>
</dbReference>
<name>A0A6V8NLG2_9ACTN</name>
<dbReference type="InterPro" id="IPR045569">
    <property type="entry name" value="Metalloprtase-TldD/E_C"/>
</dbReference>
<evidence type="ECO:0000259" key="2">
    <source>
        <dbReference type="Pfam" id="PF01523"/>
    </source>
</evidence>
<dbReference type="GO" id="GO:0006508">
    <property type="term" value="P:proteolysis"/>
    <property type="evidence" value="ECO:0007669"/>
    <property type="project" value="InterPro"/>
</dbReference>
<reference evidence="5 6" key="1">
    <citation type="journal article" date="2020" name="Front. Microbiol.">
        <title>Single-cell genomics of novel Actinobacteria with the Wood-Ljungdahl pathway discovered in a serpentinizing system.</title>
        <authorList>
            <person name="Merino N."/>
            <person name="Kawai M."/>
            <person name="Boyd E.S."/>
            <person name="Colman D.R."/>
            <person name="McGlynn S.E."/>
            <person name="Nealson K.H."/>
            <person name="Kurokawa K."/>
            <person name="Hongoh Y."/>
        </authorList>
    </citation>
    <scope>NUCLEOTIDE SEQUENCE [LARGE SCALE GENOMIC DNA]</scope>
    <source>
        <strain evidence="5 6">S06</strain>
    </source>
</reference>
<proteinExistence type="inferred from homology"/>
<evidence type="ECO:0000313" key="5">
    <source>
        <dbReference type="EMBL" id="GFP20943.1"/>
    </source>
</evidence>
<dbReference type="PANTHER" id="PTHR43421">
    <property type="entry name" value="METALLOPROTEASE PMBA"/>
    <property type="match status" value="1"/>
</dbReference>
<accession>A0A6V8NLG2</accession>
<evidence type="ECO:0000313" key="6">
    <source>
        <dbReference type="Proteomes" id="UP000580051"/>
    </source>
</evidence>
<dbReference type="Gene3D" id="3.30.2290.10">
    <property type="entry name" value="PmbA/TldD superfamily"/>
    <property type="match status" value="1"/>
</dbReference>
<protein>
    <submittedName>
        <fullName evidence="5">PmbA protein</fullName>
    </submittedName>
</protein>
<feature type="domain" description="Metalloprotease TldD/E C-terminal" evidence="3">
    <location>
        <begin position="226"/>
        <end position="447"/>
    </location>
</feature>
<organism evidence="5 6">
    <name type="scientific">Candidatus Hakubella thermalkaliphila</name>
    <dbReference type="NCBI Taxonomy" id="2754717"/>
    <lineage>
        <taxon>Bacteria</taxon>
        <taxon>Bacillati</taxon>
        <taxon>Actinomycetota</taxon>
        <taxon>Actinomycetota incertae sedis</taxon>
        <taxon>Candidatus Hakubellales</taxon>
        <taxon>Candidatus Hakubellaceae</taxon>
        <taxon>Candidatus Hakubella</taxon>
    </lineage>
</organism>
<evidence type="ECO:0000256" key="1">
    <source>
        <dbReference type="ARBA" id="ARBA00005836"/>
    </source>
</evidence>
<comment type="caution">
    <text evidence="5">The sequence shown here is derived from an EMBL/GenBank/DDBJ whole genome shotgun (WGS) entry which is preliminary data.</text>
</comment>
<dbReference type="Pfam" id="PF01523">
    <property type="entry name" value="PmbA_TldD_1st"/>
    <property type="match status" value="1"/>
</dbReference>
<gene>
    <name evidence="5" type="ORF">HKBW3S06_00170</name>
</gene>
<dbReference type="InterPro" id="IPR047657">
    <property type="entry name" value="PmbA"/>
</dbReference>
<dbReference type="PANTHER" id="PTHR43421:SF1">
    <property type="entry name" value="METALLOPROTEASE PMBA"/>
    <property type="match status" value="1"/>
</dbReference>
<dbReference type="InterPro" id="IPR035068">
    <property type="entry name" value="TldD/PmbA_N"/>
</dbReference>
<comment type="similarity">
    <text evidence="1">Belongs to the peptidase U62 family.</text>
</comment>
<dbReference type="Pfam" id="PF19290">
    <property type="entry name" value="PmbA_TldD_2nd"/>
    <property type="match status" value="1"/>
</dbReference>
<dbReference type="Pfam" id="PF19289">
    <property type="entry name" value="PmbA_TldD_3rd"/>
    <property type="match status" value="1"/>
</dbReference>
<dbReference type="EMBL" id="BLRV01000009">
    <property type="protein sequence ID" value="GFP20943.1"/>
    <property type="molecule type" value="Genomic_DNA"/>
</dbReference>
<feature type="domain" description="Metalloprotease TldD/E central" evidence="4">
    <location>
        <begin position="113"/>
        <end position="217"/>
    </location>
</feature>
<dbReference type="InterPro" id="IPR045570">
    <property type="entry name" value="Metalloprtase-TldD/E_cen_dom"/>
</dbReference>
<sequence length="448" mass="47650">MRASEICEKIIKSGQRRGVQEIEVYLESSRSQRIKVFQGKAESVSTSKSLGVGTRVFVNKALGYAFTTELDDRSLEECLSAAFSNARATEADLHNALPEVEKPPSLDIYRESLAQTSTETKIDLALSLEQLAFDYSPKVKEVDLLIYSDGITEVTIANSKGFYGHYRRSDCFIYLHVLAQQNSDISSASAYAVGRELADLSMGKTAEEAASKAIMLLGAQPVRTAVVPVLLDPEVAAEVIGVIAGALSAEAVQKGRSLFADKLGHQIAANLVRIVDDGTLPEGLGSNPFDGEGVPKGKTPVIDSGILSTFLHNTCTARRAGCRSTGNASRPSFRGAPEVGISNFVLLPSITPGEDLLGSIKEGFLVMEIQGVHSGANPVSGEFSVGAKGMWIKNGQLSMPVKEVTIASDILSMLKDIDGVASDLRLFPVGGSVGSPTLLVRKMTVAGR</sequence>
<dbReference type="AlphaFoldDB" id="A0A6V8NLG2"/>
<evidence type="ECO:0000259" key="3">
    <source>
        <dbReference type="Pfam" id="PF19289"/>
    </source>
</evidence>
<dbReference type="GO" id="GO:0005829">
    <property type="term" value="C:cytosol"/>
    <property type="evidence" value="ECO:0007669"/>
    <property type="project" value="TreeGrafter"/>
</dbReference>
<evidence type="ECO:0000259" key="4">
    <source>
        <dbReference type="Pfam" id="PF19290"/>
    </source>
</evidence>
<dbReference type="SUPFAM" id="SSF111283">
    <property type="entry name" value="Putative modulator of DNA gyrase, PmbA/TldD"/>
    <property type="match status" value="1"/>
</dbReference>
<dbReference type="Proteomes" id="UP000580051">
    <property type="component" value="Unassembled WGS sequence"/>
</dbReference>